<evidence type="ECO:0000256" key="1">
    <source>
        <dbReference type="ARBA" id="ARBA00008779"/>
    </source>
</evidence>
<accession>A0A518BIC3</accession>
<feature type="chain" id="PRO_5021758975" evidence="2">
    <location>
        <begin position="26"/>
        <end position="475"/>
    </location>
</feature>
<feature type="domain" description="Sulfatase N-terminal" evidence="3">
    <location>
        <begin position="36"/>
        <end position="347"/>
    </location>
</feature>
<dbReference type="Gene3D" id="3.40.720.10">
    <property type="entry name" value="Alkaline Phosphatase, subunit A"/>
    <property type="match status" value="1"/>
</dbReference>
<sequence precursor="true">MSRRGEAPVVAVLAGLLALSLPACSAGDDPGAGRGPDIILISLDTVRADRLSCYGNPAETTPFLDRTAALGVRFEHAYSSAPHTAPSHMSLFTGLDPMAHGIPNKPAGRGELRMVNPGVPTLPEVLSANGYHTLGITDRGQLSPAMGFGRGFDETYFKYSKFDEKLDAFGDLVAEVPDDGAPLFVFFHSYECHAPYLPPLAVMRRFCDMEYRGEFRTRYDSLRRSPTGFLTTQAGRFLERFPGMGDEDLAWLQSLYDANLSFADSQVAELWRRWAELRDADNTVLMVVSDHGEGFGEHGFLGHPARLERELLRVPLIVRGPGVGVGVVDEPVPTSGLLATVLELIGIDAPSHAEPSFVDALRDPSRAPAPRALHQQLVGIPGDRRSDAVAVGGVRLLRRPGPEDVLFDFPGDPLEQSPLEAGEARLEPLREAISERRRVGMEFRDRFPAELADPDETDRADELEALGYIEGADER</sequence>
<name>A0A518BIC3_9BACT</name>
<dbReference type="Proteomes" id="UP000316921">
    <property type="component" value="Chromosome"/>
</dbReference>
<evidence type="ECO:0000313" key="5">
    <source>
        <dbReference type="Proteomes" id="UP000316921"/>
    </source>
</evidence>
<evidence type="ECO:0000256" key="2">
    <source>
        <dbReference type="SAM" id="SignalP"/>
    </source>
</evidence>
<reference evidence="4 5" key="1">
    <citation type="submission" date="2019-02" db="EMBL/GenBank/DDBJ databases">
        <title>Deep-cultivation of Planctomycetes and their phenomic and genomic characterization uncovers novel biology.</title>
        <authorList>
            <person name="Wiegand S."/>
            <person name="Jogler M."/>
            <person name="Boedeker C."/>
            <person name="Pinto D."/>
            <person name="Vollmers J."/>
            <person name="Rivas-Marin E."/>
            <person name="Kohn T."/>
            <person name="Peeters S.H."/>
            <person name="Heuer A."/>
            <person name="Rast P."/>
            <person name="Oberbeckmann S."/>
            <person name="Bunk B."/>
            <person name="Jeske O."/>
            <person name="Meyerdierks A."/>
            <person name="Storesund J.E."/>
            <person name="Kallscheuer N."/>
            <person name="Luecker S."/>
            <person name="Lage O.M."/>
            <person name="Pohl T."/>
            <person name="Merkel B.J."/>
            <person name="Hornburger P."/>
            <person name="Mueller R.-W."/>
            <person name="Bruemmer F."/>
            <person name="Labrenz M."/>
            <person name="Spormann A.M."/>
            <person name="Op den Camp H."/>
            <person name="Overmann J."/>
            <person name="Amann R."/>
            <person name="Jetten M.S.M."/>
            <person name="Mascher T."/>
            <person name="Medema M.H."/>
            <person name="Devos D.P."/>
            <person name="Kaster A.-K."/>
            <person name="Ovreas L."/>
            <person name="Rohde M."/>
            <person name="Galperin M.Y."/>
            <person name="Jogler C."/>
        </authorList>
    </citation>
    <scope>NUCLEOTIDE SEQUENCE [LARGE SCALE GENOMIC DNA]</scope>
    <source>
        <strain evidence="4 5">Pla133</strain>
    </source>
</reference>
<dbReference type="Pfam" id="PF00884">
    <property type="entry name" value="Sulfatase"/>
    <property type="match status" value="1"/>
</dbReference>
<keyword evidence="5" id="KW-1185">Reference proteome</keyword>
<dbReference type="InterPro" id="IPR000917">
    <property type="entry name" value="Sulfatase_N"/>
</dbReference>
<keyword evidence="4" id="KW-0378">Hydrolase</keyword>
<dbReference type="InterPro" id="IPR050738">
    <property type="entry name" value="Sulfatase"/>
</dbReference>
<dbReference type="KEGG" id="pbap:Pla133_17920"/>
<protein>
    <submittedName>
        <fullName evidence="4">Arylsulfatase</fullName>
        <ecNumber evidence="4">3.1.6.1</ecNumber>
    </submittedName>
</protein>
<keyword evidence="2" id="KW-0732">Signal</keyword>
<evidence type="ECO:0000313" key="4">
    <source>
        <dbReference type="EMBL" id="QDU66716.1"/>
    </source>
</evidence>
<dbReference type="RefSeq" id="WP_419192263.1">
    <property type="nucleotide sequence ID" value="NZ_CP036287.1"/>
</dbReference>
<dbReference type="PANTHER" id="PTHR42693">
    <property type="entry name" value="ARYLSULFATASE FAMILY MEMBER"/>
    <property type="match status" value="1"/>
</dbReference>
<evidence type="ECO:0000259" key="3">
    <source>
        <dbReference type="Pfam" id="PF00884"/>
    </source>
</evidence>
<dbReference type="PANTHER" id="PTHR42693:SF33">
    <property type="entry name" value="ARYLSULFATASE"/>
    <property type="match status" value="1"/>
</dbReference>
<dbReference type="AlphaFoldDB" id="A0A518BIC3"/>
<gene>
    <name evidence="4" type="ORF">Pla133_17920</name>
</gene>
<dbReference type="EC" id="3.1.6.1" evidence="4"/>
<dbReference type="SUPFAM" id="SSF53649">
    <property type="entry name" value="Alkaline phosphatase-like"/>
    <property type="match status" value="1"/>
</dbReference>
<feature type="signal peptide" evidence="2">
    <location>
        <begin position="1"/>
        <end position="25"/>
    </location>
</feature>
<organism evidence="4 5">
    <name type="scientific">Engelhardtia mirabilis</name>
    <dbReference type="NCBI Taxonomy" id="2528011"/>
    <lineage>
        <taxon>Bacteria</taxon>
        <taxon>Pseudomonadati</taxon>
        <taxon>Planctomycetota</taxon>
        <taxon>Planctomycetia</taxon>
        <taxon>Planctomycetia incertae sedis</taxon>
        <taxon>Engelhardtia</taxon>
    </lineage>
</organism>
<dbReference type="GO" id="GO:0004065">
    <property type="term" value="F:arylsulfatase activity"/>
    <property type="evidence" value="ECO:0007669"/>
    <property type="project" value="UniProtKB-EC"/>
</dbReference>
<proteinExistence type="inferred from homology"/>
<dbReference type="EMBL" id="CP036287">
    <property type="protein sequence ID" value="QDU66716.1"/>
    <property type="molecule type" value="Genomic_DNA"/>
</dbReference>
<dbReference type="InterPro" id="IPR017850">
    <property type="entry name" value="Alkaline_phosphatase_core_sf"/>
</dbReference>
<dbReference type="CDD" id="cd16148">
    <property type="entry name" value="sulfatase_like"/>
    <property type="match status" value="1"/>
</dbReference>
<comment type="similarity">
    <text evidence="1">Belongs to the sulfatase family.</text>
</comment>